<reference evidence="2 3" key="1">
    <citation type="submission" date="2020-09" db="EMBL/GenBank/DDBJ databases">
        <title>A novel species.</title>
        <authorList>
            <person name="Gao J."/>
        </authorList>
    </citation>
    <scope>NUCLEOTIDE SEQUENCE [LARGE SCALE GENOMIC DNA]</scope>
    <source>
        <strain evidence="2 3">CRXT-Y-14</strain>
    </source>
</reference>
<evidence type="ECO:0000313" key="2">
    <source>
        <dbReference type="EMBL" id="QNS03938.1"/>
    </source>
</evidence>
<feature type="transmembrane region" description="Helical" evidence="1">
    <location>
        <begin position="429"/>
        <end position="449"/>
    </location>
</feature>
<keyword evidence="3" id="KW-1185">Reference proteome</keyword>
<keyword evidence="1" id="KW-1133">Transmembrane helix</keyword>
<sequence>MPEPIITAAEVRRAVLDPEAGSEPYILSGARVEGALALDGAEIRRLVRFEGCRFEGPLTLEGASTLAFTVTECTLPRFHAPTAQIAGRLDLRGSTIDGGDRRGAVNLVHAHIAGGLRLDRAHLVSPEGLALNGGGLVMQGGVFCEDGFLAHGRIALPGAEIPGGLWMHGARIVMPDPDGIAFLGDSLRASTVRMNQGFRADGRIRLRGARIDDLLSFHEAELLGAGASLMCVGAQMEALDLRLARPAAGAVNLRNARATRLQDRPRTWLGPLYLDGLTYDWLEPTATTQREDCAHRLTWLHLQPEYVPQPYEQLAAHYRRLGHEDEARRVLLVRERRRRATLGPAGRIWGGLLDATVGYGYRPWLAGIWLALLTLLGSLVFRAHTPVPNKPGEGPPFQPVAYALDLLIPVGGLGQRDVWHWDRPWVQNLAYGMIAIGWILTTAVVAGVTRTLNRT</sequence>
<organism evidence="2 3">
    <name type="scientific">Streptomyces xanthii</name>
    <dbReference type="NCBI Taxonomy" id="2768069"/>
    <lineage>
        <taxon>Bacteria</taxon>
        <taxon>Bacillati</taxon>
        <taxon>Actinomycetota</taxon>
        <taxon>Actinomycetes</taxon>
        <taxon>Kitasatosporales</taxon>
        <taxon>Streptomycetaceae</taxon>
        <taxon>Streptomyces</taxon>
    </lineage>
</organism>
<accession>A0A7H1B5D3</accession>
<gene>
    <name evidence="2" type="ORF">IAG42_10070</name>
</gene>
<dbReference type="EMBL" id="CP061281">
    <property type="protein sequence ID" value="QNS03938.1"/>
    <property type="molecule type" value="Genomic_DNA"/>
</dbReference>
<protein>
    <submittedName>
        <fullName evidence="2">Oxidoreductase</fullName>
    </submittedName>
</protein>
<name>A0A7H1B5D3_9ACTN</name>
<dbReference type="Proteomes" id="UP000516428">
    <property type="component" value="Chromosome"/>
</dbReference>
<dbReference type="RefSeq" id="WP_188336681.1">
    <property type="nucleotide sequence ID" value="NZ_CP061281.1"/>
</dbReference>
<dbReference type="AlphaFoldDB" id="A0A7H1B5D3"/>
<proteinExistence type="predicted"/>
<keyword evidence="1" id="KW-0812">Transmembrane</keyword>
<evidence type="ECO:0000313" key="3">
    <source>
        <dbReference type="Proteomes" id="UP000516428"/>
    </source>
</evidence>
<evidence type="ECO:0000256" key="1">
    <source>
        <dbReference type="SAM" id="Phobius"/>
    </source>
</evidence>
<keyword evidence="1" id="KW-0472">Membrane</keyword>
<dbReference type="KEGG" id="sxn:IAG42_10070"/>
<feature type="transmembrane region" description="Helical" evidence="1">
    <location>
        <begin position="364"/>
        <end position="381"/>
    </location>
</feature>